<keyword evidence="7" id="KW-0436">Ligase</keyword>
<evidence type="ECO:0000256" key="5">
    <source>
        <dbReference type="HAMAP-Rule" id="MF_00565"/>
    </source>
</evidence>
<dbReference type="InterPro" id="IPR003230">
    <property type="entry name" value="DltC"/>
</dbReference>
<comment type="PTM">
    <text evidence="5">4'-phosphopantetheine is transferred from CoA to a specific serine of apo-DCP.</text>
</comment>
<keyword evidence="3 5" id="KW-0597">Phosphoprotein</keyword>
<dbReference type="GO" id="GO:0005737">
    <property type="term" value="C:cytoplasm"/>
    <property type="evidence" value="ECO:0007669"/>
    <property type="project" value="UniProtKB-SubCell"/>
</dbReference>
<feature type="modified residue" description="O-(pantetheine 4'-phosphoryl)serine" evidence="5">
    <location>
        <position position="34"/>
    </location>
</feature>
<dbReference type="UniPathway" id="UPA00556"/>
<comment type="function">
    <text evidence="5">Carrier protein involved in the D-alanylation of lipoteichoic acid (LTA). The loading of thioester-linked D-alanine onto DltC is catalyzed by D-alanine--D-alanyl carrier protein ligase DltA. The DltC-carried D-alanyl group is further transferred to cell membrane phosphatidylglycerol (PG) by forming an ester bond, probably catalyzed by DltD. D-alanylation of LTA plays an important role in modulating the properties of the cell wall in Gram-positive bacteria, influencing the net charge of the cell wall.</text>
</comment>
<dbReference type="Proteomes" id="UP000046155">
    <property type="component" value="Unassembled WGS sequence"/>
</dbReference>
<dbReference type="InterPro" id="IPR036736">
    <property type="entry name" value="ACP-like_sf"/>
</dbReference>
<dbReference type="GO" id="GO:0070395">
    <property type="term" value="P:lipoteichoic acid biosynthetic process"/>
    <property type="evidence" value="ECO:0007669"/>
    <property type="project" value="UniProtKB-UniRule"/>
</dbReference>
<dbReference type="Gene3D" id="1.10.1200.10">
    <property type="entry name" value="ACP-like"/>
    <property type="match status" value="1"/>
</dbReference>
<evidence type="ECO:0000256" key="1">
    <source>
        <dbReference type="ARBA" id="ARBA00022450"/>
    </source>
</evidence>
<dbReference type="GO" id="GO:0036370">
    <property type="term" value="F:D-alanyl carrier activity"/>
    <property type="evidence" value="ECO:0007669"/>
    <property type="project" value="UniProtKB-UniRule"/>
</dbReference>
<sequence>MKEKLLDILEEICETDMVKKDGNIDLVESHLIDSFGFIELLAAIEEEFGIELAPTEITREDVATPNKIIEYLTKRGCQ</sequence>
<keyword evidence="1 5" id="KW-0596">Phosphopantetheine</keyword>
<dbReference type="EMBL" id="CDRZ01000122">
    <property type="protein sequence ID" value="CEO88557.1"/>
    <property type="molecule type" value="Genomic_DNA"/>
</dbReference>
<dbReference type="GO" id="GO:0016874">
    <property type="term" value="F:ligase activity"/>
    <property type="evidence" value="ECO:0007669"/>
    <property type="project" value="UniProtKB-KW"/>
</dbReference>
<comment type="pathway">
    <text evidence="5">Cell wall biogenesis; lipoteichoic acid biosynthesis.</text>
</comment>
<feature type="domain" description="Carrier" evidence="6">
    <location>
        <begin position="1"/>
        <end position="76"/>
    </location>
</feature>
<dbReference type="NCBIfam" id="TIGR01688">
    <property type="entry name" value="dltC"/>
    <property type="match status" value="1"/>
</dbReference>
<proteinExistence type="inferred from homology"/>
<dbReference type="Pfam" id="PF00550">
    <property type="entry name" value="PP-binding"/>
    <property type="match status" value="1"/>
</dbReference>
<evidence type="ECO:0000259" key="6">
    <source>
        <dbReference type="PROSITE" id="PS50075"/>
    </source>
</evidence>
<comment type="similarity">
    <text evidence="5">Belongs to the DltC family.</text>
</comment>
<dbReference type="AlphaFoldDB" id="A0A0B7MLK7"/>
<evidence type="ECO:0000256" key="4">
    <source>
        <dbReference type="ARBA" id="ARBA00023316"/>
    </source>
</evidence>
<evidence type="ECO:0000313" key="8">
    <source>
        <dbReference type="Proteomes" id="UP000046155"/>
    </source>
</evidence>
<organism evidence="7 8">
    <name type="scientific">Syntrophaceticus schinkii</name>
    <dbReference type="NCBI Taxonomy" id="499207"/>
    <lineage>
        <taxon>Bacteria</taxon>
        <taxon>Bacillati</taxon>
        <taxon>Bacillota</taxon>
        <taxon>Clostridia</taxon>
        <taxon>Thermoanaerobacterales</taxon>
        <taxon>Thermoanaerobacterales Family III. Incertae Sedis</taxon>
        <taxon>Syntrophaceticus</taxon>
    </lineage>
</organism>
<gene>
    <name evidence="5 7" type="primary">dltC</name>
    <name evidence="7" type="ORF">SSCH_2080003</name>
</gene>
<evidence type="ECO:0000256" key="3">
    <source>
        <dbReference type="ARBA" id="ARBA00022553"/>
    </source>
</evidence>
<dbReference type="PROSITE" id="PS50075">
    <property type="entry name" value="CARRIER"/>
    <property type="match status" value="1"/>
</dbReference>
<protein>
    <recommendedName>
        <fullName evidence="5">D-alanyl carrier protein</fullName>
        <shortName evidence="5">DCP</shortName>
    </recommendedName>
    <alternativeName>
        <fullName evidence="5">D-alanine--poly(phosphoribitol) ligase subunit 2</fullName>
    </alternativeName>
</protein>
<keyword evidence="2 5" id="KW-0963">Cytoplasm</keyword>
<name>A0A0B7MLK7_9FIRM</name>
<keyword evidence="8" id="KW-1185">Reference proteome</keyword>
<reference evidence="8" key="1">
    <citation type="submission" date="2015-01" db="EMBL/GenBank/DDBJ databases">
        <authorList>
            <person name="Manzoor Shahid"/>
            <person name="Zubair Saima"/>
        </authorList>
    </citation>
    <scope>NUCLEOTIDE SEQUENCE [LARGE SCALE GENOMIC DNA]</scope>
    <source>
        <strain evidence="8">Sp3</strain>
    </source>
</reference>
<dbReference type="HAMAP" id="MF_00565">
    <property type="entry name" value="DltC"/>
    <property type="match status" value="1"/>
</dbReference>
<dbReference type="RefSeq" id="WP_052835384.1">
    <property type="nucleotide sequence ID" value="NZ_CDRZ01000122.1"/>
</dbReference>
<accession>A0A0B7MLK7</accession>
<dbReference type="SUPFAM" id="SSF47336">
    <property type="entry name" value="ACP-like"/>
    <property type="match status" value="1"/>
</dbReference>
<evidence type="ECO:0000313" key="7">
    <source>
        <dbReference type="EMBL" id="CEO88557.1"/>
    </source>
</evidence>
<evidence type="ECO:0000256" key="2">
    <source>
        <dbReference type="ARBA" id="ARBA00022490"/>
    </source>
</evidence>
<comment type="subcellular location">
    <subcellularLocation>
        <location evidence="5">Cytoplasm</location>
    </subcellularLocation>
</comment>
<dbReference type="InterPro" id="IPR009081">
    <property type="entry name" value="PP-bd_ACP"/>
</dbReference>
<dbReference type="GO" id="GO:0071555">
    <property type="term" value="P:cell wall organization"/>
    <property type="evidence" value="ECO:0007669"/>
    <property type="project" value="UniProtKB-KW"/>
</dbReference>
<dbReference type="NCBIfam" id="NF003464">
    <property type="entry name" value="PRK05087.1"/>
    <property type="match status" value="1"/>
</dbReference>
<keyword evidence="4 5" id="KW-0961">Cell wall biogenesis/degradation</keyword>